<dbReference type="PANTHER" id="PTHR30126:SF40">
    <property type="entry name" value="HTH-TYPE TRANSCRIPTIONAL REGULATOR GLTR"/>
    <property type="match status" value="1"/>
</dbReference>
<name>A0ABX1XH43_9BACL</name>
<proteinExistence type="inferred from homology"/>
<dbReference type="InterPro" id="IPR005119">
    <property type="entry name" value="LysR_subst-bd"/>
</dbReference>
<dbReference type="InterPro" id="IPR036390">
    <property type="entry name" value="WH_DNA-bd_sf"/>
</dbReference>
<dbReference type="SUPFAM" id="SSF53850">
    <property type="entry name" value="Periplasmic binding protein-like II"/>
    <property type="match status" value="1"/>
</dbReference>
<dbReference type="InterPro" id="IPR000847">
    <property type="entry name" value="LysR_HTH_N"/>
</dbReference>
<comment type="similarity">
    <text evidence="1">Belongs to the LysR transcriptional regulatory family.</text>
</comment>
<gene>
    <name evidence="6" type="ORF">GC096_26625</name>
</gene>
<reference evidence="6 7" key="1">
    <citation type="submission" date="2019-10" db="EMBL/GenBank/DDBJ databases">
        <title>Description of Paenibacillus humi sp. nov.</title>
        <authorList>
            <person name="Carlier A."/>
            <person name="Qi S."/>
        </authorList>
    </citation>
    <scope>NUCLEOTIDE SEQUENCE [LARGE SCALE GENOMIC DNA]</scope>
    <source>
        <strain evidence="6 7">LMG 31461</strain>
    </source>
</reference>
<dbReference type="InterPro" id="IPR036388">
    <property type="entry name" value="WH-like_DNA-bd_sf"/>
</dbReference>
<keyword evidence="3" id="KW-0238">DNA-binding</keyword>
<dbReference type="PANTHER" id="PTHR30126">
    <property type="entry name" value="HTH-TYPE TRANSCRIPTIONAL REGULATOR"/>
    <property type="match status" value="1"/>
</dbReference>
<organism evidence="6 7">
    <name type="scientific">Paenibacillus plantarum</name>
    <dbReference type="NCBI Taxonomy" id="2654975"/>
    <lineage>
        <taxon>Bacteria</taxon>
        <taxon>Bacillati</taxon>
        <taxon>Bacillota</taxon>
        <taxon>Bacilli</taxon>
        <taxon>Bacillales</taxon>
        <taxon>Paenibacillaceae</taxon>
        <taxon>Paenibacillus</taxon>
    </lineage>
</organism>
<dbReference type="EMBL" id="WHNY01000072">
    <property type="protein sequence ID" value="NOU67614.1"/>
    <property type="molecule type" value="Genomic_DNA"/>
</dbReference>
<dbReference type="PRINTS" id="PR00039">
    <property type="entry name" value="HTHLYSR"/>
</dbReference>
<feature type="domain" description="HTH lysR-type" evidence="5">
    <location>
        <begin position="11"/>
        <end position="68"/>
    </location>
</feature>
<keyword evidence="7" id="KW-1185">Reference proteome</keyword>
<keyword evidence="4" id="KW-0804">Transcription</keyword>
<evidence type="ECO:0000256" key="1">
    <source>
        <dbReference type="ARBA" id="ARBA00009437"/>
    </source>
</evidence>
<dbReference type="Gene3D" id="3.40.190.10">
    <property type="entry name" value="Periplasmic binding protein-like II"/>
    <property type="match status" value="2"/>
</dbReference>
<evidence type="ECO:0000256" key="4">
    <source>
        <dbReference type="ARBA" id="ARBA00023163"/>
    </source>
</evidence>
<comment type="caution">
    <text evidence="6">The sequence shown here is derived from an EMBL/GenBank/DDBJ whole genome shotgun (WGS) entry which is preliminary data.</text>
</comment>
<evidence type="ECO:0000256" key="2">
    <source>
        <dbReference type="ARBA" id="ARBA00023015"/>
    </source>
</evidence>
<dbReference type="Pfam" id="PF03466">
    <property type="entry name" value="LysR_substrate"/>
    <property type="match status" value="1"/>
</dbReference>
<dbReference type="Proteomes" id="UP000653578">
    <property type="component" value="Unassembled WGS sequence"/>
</dbReference>
<dbReference type="Gene3D" id="1.10.10.10">
    <property type="entry name" value="Winged helix-like DNA-binding domain superfamily/Winged helix DNA-binding domain"/>
    <property type="match status" value="1"/>
</dbReference>
<protein>
    <submittedName>
        <fullName evidence="6">LysR family transcriptional regulator</fullName>
    </submittedName>
</protein>
<dbReference type="SUPFAM" id="SSF46785">
    <property type="entry name" value="Winged helix' DNA-binding domain"/>
    <property type="match status" value="1"/>
</dbReference>
<evidence type="ECO:0000313" key="6">
    <source>
        <dbReference type="EMBL" id="NOU67614.1"/>
    </source>
</evidence>
<evidence type="ECO:0000313" key="7">
    <source>
        <dbReference type="Proteomes" id="UP000653578"/>
    </source>
</evidence>
<dbReference type="Pfam" id="PF00126">
    <property type="entry name" value="HTH_1"/>
    <property type="match status" value="1"/>
</dbReference>
<accession>A0ABX1XH43</accession>
<evidence type="ECO:0000259" key="5">
    <source>
        <dbReference type="PROSITE" id="PS50931"/>
    </source>
</evidence>
<keyword evidence="2" id="KW-0805">Transcription regulation</keyword>
<dbReference type="PROSITE" id="PS50931">
    <property type="entry name" value="HTH_LYSR"/>
    <property type="match status" value="1"/>
</dbReference>
<dbReference type="CDD" id="cd05466">
    <property type="entry name" value="PBP2_LTTR_substrate"/>
    <property type="match status" value="1"/>
</dbReference>
<sequence>MGGVLVMLEQLDGRSMKTFVTVMEEKSFSKAAQKLGYVQSTVTMHILQLEQTLGQALFTRLPRGVELTVAGREVAPFAYRFLQLGESLQEKLTGLQEPKGVVRLRALESFCVPHLPMMLPTLFERFPLIQLQLETGFQRDIVQEVSAYRVDLGIVPRDPKLRNLTFIPLLVDELVWVGAPALVKRIELEGWEALAQTQVIGFGSRCIYQSLASQVLMTDKGLATFTEMAFDSTEMLKQTMMCGMGLSLLPVTSVQKELEAGQLLRVESETAIPLEHGLIHRAGKELSAPVEACKSHILAYFNDELHTSRG</sequence>
<evidence type="ECO:0000256" key="3">
    <source>
        <dbReference type="ARBA" id="ARBA00023125"/>
    </source>
</evidence>